<name>A0A6A3MT44_9STRA</name>
<feature type="region of interest" description="Disordered" evidence="2">
    <location>
        <begin position="605"/>
        <end position="634"/>
    </location>
</feature>
<evidence type="ECO:0000313" key="4">
    <source>
        <dbReference type="EMBL" id="KAE9032587.1"/>
    </source>
</evidence>
<dbReference type="Proteomes" id="UP000435112">
    <property type="component" value="Unassembled WGS sequence"/>
</dbReference>
<evidence type="ECO:0000313" key="5">
    <source>
        <dbReference type="EMBL" id="KAE9339388.1"/>
    </source>
</evidence>
<dbReference type="OrthoDB" id="70537at2759"/>
<feature type="region of interest" description="Disordered" evidence="2">
    <location>
        <begin position="391"/>
        <end position="478"/>
    </location>
</feature>
<dbReference type="PANTHER" id="PTHR48125">
    <property type="entry name" value="LP07818P1"/>
    <property type="match status" value="1"/>
</dbReference>
<organism evidence="4 6">
    <name type="scientific">Phytophthora rubi</name>
    <dbReference type="NCBI Taxonomy" id="129364"/>
    <lineage>
        <taxon>Eukaryota</taxon>
        <taxon>Sar</taxon>
        <taxon>Stramenopiles</taxon>
        <taxon>Oomycota</taxon>
        <taxon>Peronosporomycetes</taxon>
        <taxon>Peronosporales</taxon>
        <taxon>Peronosporaceae</taxon>
        <taxon>Phytophthora</taxon>
    </lineage>
</organism>
<proteinExistence type="predicted"/>
<dbReference type="EMBL" id="QXFU01000617">
    <property type="protein sequence ID" value="KAE9027219.1"/>
    <property type="molecule type" value="Genomic_DNA"/>
</dbReference>
<feature type="compositionally biased region" description="Basic and acidic residues" evidence="2">
    <location>
        <begin position="191"/>
        <end position="218"/>
    </location>
</feature>
<feature type="coiled-coil region" evidence="1">
    <location>
        <begin position="557"/>
        <end position="597"/>
    </location>
</feature>
<keyword evidence="1" id="KW-0175">Coiled coil</keyword>
<dbReference type="Proteomes" id="UP000429607">
    <property type="component" value="Unassembled WGS sequence"/>
</dbReference>
<dbReference type="EMBL" id="QXFV01000622">
    <property type="protein sequence ID" value="KAE9032587.1"/>
    <property type="molecule type" value="Genomic_DNA"/>
</dbReference>
<reference evidence="6 8" key="1">
    <citation type="submission" date="2018-09" db="EMBL/GenBank/DDBJ databases">
        <title>Genomic investigation of the strawberry pathogen Phytophthora fragariae indicates pathogenicity is determined by transcriptional variation in three key races.</title>
        <authorList>
            <person name="Adams T.M."/>
            <person name="Armitage A.D."/>
            <person name="Sobczyk M.K."/>
            <person name="Bates H.J."/>
            <person name="Dunwell J.M."/>
            <person name="Nellist C.F."/>
            <person name="Harrison R.J."/>
        </authorList>
    </citation>
    <scope>NUCLEOTIDE SEQUENCE [LARGE SCALE GENOMIC DNA]</scope>
    <source>
        <strain evidence="4 6">SCRP249</strain>
        <strain evidence="3 8">SCRP324</strain>
        <strain evidence="5 7">SCRP333</strain>
    </source>
</reference>
<feature type="compositionally biased region" description="Low complexity" evidence="2">
    <location>
        <begin position="442"/>
        <end position="453"/>
    </location>
</feature>
<feature type="compositionally biased region" description="Basic and acidic residues" evidence="2">
    <location>
        <begin position="745"/>
        <end position="756"/>
    </location>
</feature>
<feature type="compositionally biased region" description="Low complexity" evidence="2">
    <location>
        <begin position="35"/>
        <end position="45"/>
    </location>
</feature>
<feature type="region of interest" description="Disordered" evidence="2">
    <location>
        <begin position="737"/>
        <end position="776"/>
    </location>
</feature>
<protein>
    <submittedName>
        <fullName evidence="4">Uncharacterized protein</fullName>
    </submittedName>
</protein>
<dbReference type="EMBL" id="QXFT01000621">
    <property type="protein sequence ID" value="KAE9339388.1"/>
    <property type="molecule type" value="Genomic_DNA"/>
</dbReference>
<feature type="compositionally biased region" description="Polar residues" evidence="2">
    <location>
        <begin position="413"/>
        <end position="435"/>
    </location>
</feature>
<evidence type="ECO:0000313" key="7">
    <source>
        <dbReference type="Proteomes" id="UP000434957"/>
    </source>
</evidence>
<evidence type="ECO:0000313" key="3">
    <source>
        <dbReference type="EMBL" id="KAE9027219.1"/>
    </source>
</evidence>
<dbReference type="PANTHER" id="PTHR48125:SF12">
    <property type="entry name" value="AT HOOK TRANSCRIPTION FACTOR FAMILY-RELATED"/>
    <property type="match status" value="1"/>
</dbReference>
<sequence>MDALDLLTGSFRSEPVAHVEAHVEAAQEEKREDNPSSSGGSSSDSSTDDEPDEDMDFPSTQLLAPLEPLDEENKAAEPEEPLWLPPHPPMSPAGVKSPVKPRSSPVKSRASPAKAHASPVKPRASPVKVRSSPVKIRSPAKPRASPVKARSPAKPRSSPLKARSPAKPRSSPVKAPRPPVALTPLVDQLVEAEKKDEEKKEETKKKEEKKVDEKKEEKETDDTPEEFRAKGAEGKFTRVFPVVAKLVETGGWQIAQGHNTLFCAMPGVQFFNFKPNINVFDSKMKACWKFIQIAGEKKEDNEDQELWDLLWPIAQKEFGWFTMMCGPETWYVKPDTKFESFLPNETIFQTKKRAVLKCLAVEVGDIELGDSAEGHQVVAFAPRAVQPPLAPAPKKVKTSLFKTPSPAVKTVRRTPSNSSMSSTFITPTQRVSPATSVKRKLASSASKLSSKSSSSKKAKGGKAGAKKPATKRKKKVVSDTASDISKADEFNFTPPEFRCSFGIVYSRLQDEGWGHKCGTFEYDYFSPTYTDATKEVGVNYFQSQATLENFLKTSGTWQRIEDELREEHEQVVNEEREKALERHHQRLEQQAARKRNLAMYGAPALAQAPAATKPKPKSKKPRKATPKRMATPPPTQTLYQAEVEAAKAAEAEERMSRLPNIKFGTIVKKLVGRGWYYRPGRFEYDYFKPSANPKTAVSGEDRFESTSALEIYLKTTGLWEELVEEVEQDELNKIAATHPAIVNHNHSEPPLKRSKLESPPPESAQSPKRALTGGVQKEDVKALTNDIWANSHEFDFNE</sequence>
<feature type="compositionally biased region" description="Basic and acidic residues" evidence="2">
    <location>
        <begin position="15"/>
        <end position="34"/>
    </location>
</feature>
<comment type="caution">
    <text evidence="4">The sequence shown here is derived from an EMBL/GenBank/DDBJ whole genome shotgun (WGS) entry which is preliminary data.</text>
</comment>
<feature type="compositionally biased region" description="Low complexity" evidence="2">
    <location>
        <begin position="92"/>
        <end position="109"/>
    </location>
</feature>
<keyword evidence="7" id="KW-1185">Reference proteome</keyword>
<dbReference type="Proteomes" id="UP000434957">
    <property type="component" value="Unassembled WGS sequence"/>
</dbReference>
<feature type="compositionally biased region" description="Basic residues" evidence="2">
    <location>
        <begin position="614"/>
        <end position="626"/>
    </location>
</feature>
<evidence type="ECO:0000313" key="6">
    <source>
        <dbReference type="Proteomes" id="UP000429607"/>
    </source>
</evidence>
<evidence type="ECO:0000256" key="2">
    <source>
        <dbReference type="SAM" id="MobiDB-lite"/>
    </source>
</evidence>
<evidence type="ECO:0000256" key="1">
    <source>
        <dbReference type="SAM" id="Coils"/>
    </source>
</evidence>
<accession>A0A6A3MT44</accession>
<gene>
    <name evidence="4" type="ORF">PR001_g10549</name>
    <name evidence="3" type="ORF">PR002_g10721</name>
    <name evidence="5" type="ORF">PR003_g11037</name>
</gene>
<dbReference type="AlphaFoldDB" id="A0A6A3MT44"/>
<evidence type="ECO:0000313" key="8">
    <source>
        <dbReference type="Proteomes" id="UP000435112"/>
    </source>
</evidence>
<feature type="region of interest" description="Disordered" evidence="2">
    <location>
        <begin position="1"/>
        <end position="230"/>
    </location>
</feature>
<feature type="compositionally biased region" description="Acidic residues" evidence="2">
    <location>
        <begin position="46"/>
        <end position="56"/>
    </location>
</feature>
<feature type="compositionally biased region" description="Basic residues" evidence="2">
    <location>
        <begin position="454"/>
        <end position="475"/>
    </location>
</feature>